<evidence type="ECO:0000256" key="1">
    <source>
        <dbReference type="SAM" id="MobiDB-lite"/>
    </source>
</evidence>
<comment type="caution">
    <text evidence="2">The sequence shown here is derived from an EMBL/GenBank/DDBJ whole genome shotgun (WGS) entry which is preliminary data.</text>
</comment>
<dbReference type="Proteomes" id="UP000179179">
    <property type="component" value="Unassembled WGS sequence"/>
</dbReference>
<feature type="region of interest" description="Disordered" evidence="1">
    <location>
        <begin position="1"/>
        <end position="29"/>
    </location>
</feature>
<dbReference type="EMBL" id="LYCR01000330">
    <property type="protein sequence ID" value="OGM39127.1"/>
    <property type="molecule type" value="Genomic_DNA"/>
</dbReference>
<dbReference type="AlphaFoldDB" id="A0A1F7ZHV8"/>
<dbReference type="STRING" id="109264.A0A1F7ZHV8"/>
<dbReference type="RefSeq" id="XP_022382846.1">
    <property type="nucleotide sequence ID" value="XM_022539388.1"/>
</dbReference>
<dbReference type="GeneID" id="34455650"/>
<name>A0A1F7ZHV8_9EURO</name>
<organism evidence="2 3">
    <name type="scientific">Aspergillus bombycis</name>
    <dbReference type="NCBI Taxonomy" id="109264"/>
    <lineage>
        <taxon>Eukaryota</taxon>
        <taxon>Fungi</taxon>
        <taxon>Dikarya</taxon>
        <taxon>Ascomycota</taxon>
        <taxon>Pezizomycotina</taxon>
        <taxon>Eurotiomycetes</taxon>
        <taxon>Eurotiomycetidae</taxon>
        <taxon>Eurotiales</taxon>
        <taxon>Aspergillaceae</taxon>
        <taxon>Aspergillus</taxon>
    </lineage>
</organism>
<dbReference type="InterPro" id="IPR011009">
    <property type="entry name" value="Kinase-like_dom_sf"/>
</dbReference>
<evidence type="ECO:0000313" key="2">
    <source>
        <dbReference type="EMBL" id="OGM39127.1"/>
    </source>
</evidence>
<accession>A0A1F7ZHV8</accession>
<dbReference type="Gene3D" id="1.10.510.10">
    <property type="entry name" value="Transferase(Phosphotransferase) domain 1"/>
    <property type="match status" value="1"/>
</dbReference>
<dbReference type="OrthoDB" id="2156052at2759"/>
<reference evidence="2 3" key="1">
    <citation type="journal article" date="2016" name="Genome Biol. Evol.">
        <title>Draft genome sequence of an aflatoxigenic Aspergillus species, A. bombycis.</title>
        <authorList>
            <person name="Moore G.G."/>
            <person name="Mack B.M."/>
            <person name="Beltz S.B."/>
            <person name="Gilbert M.K."/>
        </authorList>
    </citation>
    <scope>NUCLEOTIDE SEQUENCE [LARGE SCALE GENOMIC DNA]</scope>
    <source>
        <strain evidence="3">NRRL 26010</strain>
    </source>
</reference>
<evidence type="ECO:0000313" key="3">
    <source>
        <dbReference type="Proteomes" id="UP000179179"/>
    </source>
</evidence>
<proteinExistence type="predicted"/>
<evidence type="ECO:0008006" key="4">
    <source>
        <dbReference type="Google" id="ProtNLM"/>
    </source>
</evidence>
<feature type="non-terminal residue" evidence="2">
    <location>
        <position position="1"/>
    </location>
</feature>
<gene>
    <name evidence="2" type="ORF">ABOM_012263</name>
</gene>
<keyword evidence="3" id="KW-1185">Reference proteome</keyword>
<sequence length="270" mass="30439">RGFSQVTSSPSSPSVQRSARQAGGQQNERGRYQHNAQFCTQQCLLGLQRGGTLDDHCPNAKLHRQGGTSNQHLIDAKGLVRQLKQQLDENLDRDCTPMGGCGASGAPFKITCTAYGYTVVGKGTTSYRWNEVKREADIYRILRQVQGRAVPVFLGTIDLAMIYFLEGAGRICHMLLMAWGGEPINKLEDVGSIRHEISRSQTEIRSLGVLHQDLRPDNMLWNPELGRVLIIDFHRSELDARPTNKRMKLHKQLSCRAKECRRKRPRLGYK</sequence>
<dbReference type="SUPFAM" id="SSF56112">
    <property type="entry name" value="Protein kinase-like (PK-like)"/>
    <property type="match status" value="1"/>
</dbReference>
<feature type="compositionally biased region" description="Low complexity" evidence="1">
    <location>
        <begin position="1"/>
        <end position="22"/>
    </location>
</feature>
<protein>
    <recommendedName>
        <fullName evidence="4">Protein kinase domain-containing protein</fullName>
    </recommendedName>
</protein>